<accession>A0ABD2QFB1</accession>
<name>A0ABD2QFB1_9PLAT</name>
<protein>
    <recommendedName>
        <fullName evidence="1">Bridge-like lipid transfer protein family member 1 middle region domain-containing protein</fullName>
    </recommendedName>
</protein>
<keyword evidence="3" id="KW-1185">Reference proteome</keyword>
<dbReference type="Pfam" id="PF25039">
    <property type="entry name" value="BLTP1_M"/>
    <property type="match status" value="1"/>
</dbReference>
<dbReference type="InterPro" id="IPR056741">
    <property type="entry name" value="BLTP1_M"/>
</dbReference>
<dbReference type="AlphaFoldDB" id="A0ABD2QFB1"/>
<dbReference type="EMBL" id="JBJKFK010000271">
    <property type="protein sequence ID" value="KAL3318224.1"/>
    <property type="molecule type" value="Genomic_DNA"/>
</dbReference>
<sequence length="207" mass="23784">MRDKFKELTQEDLQKATHLTAQYEAIKDVRKLFQPLLEAVGLNDKGIRRTTLMKKFGGFFSADGILDSFHIEIIKSADNPLQRRRSTHEIPISPQPDSDKTQLAFLCKKFSLNVSLRDFIHTDAKITKSIPSPVPHATSNITVILHIDTIRQHVNMPLLRLIHQFVTMTYISIDTKDVLEKKRVCTQVVALRKLVLRRMTLARVRTT</sequence>
<feature type="domain" description="Bridge-like lipid transfer protein family member 1 middle region" evidence="1">
    <location>
        <begin position="10"/>
        <end position="169"/>
    </location>
</feature>
<evidence type="ECO:0000313" key="3">
    <source>
        <dbReference type="Proteomes" id="UP001626550"/>
    </source>
</evidence>
<gene>
    <name evidence="2" type="ORF">Ciccas_003115</name>
</gene>
<dbReference type="Proteomes" id="UP001626550">
    <property type="component" value="Unassembled WGS sequence"/>
</dbReference>
<evidence type="ECO:0000259" key="1">
    <source>
        <dbReference type="Pfam" id="PF25039"/>
    </source>
</evidence>
<evidence type="ECO:0000313" key="2">
    <source>
        <dbReference type="EMBL" id="KAL3318224.1"/>
    </source>
</evidence>
<organism evidence="2 3">
    <name type="scientific">Cichlidogyrus casuarinus</name>
    <dbReference type="NCBI Taxonomy" id="1844966"/>
    <lineage>
        <taxon>Eukaryota</taxon>
        <taxon>Metazoa</taxon>
        <taxon>Spiralia</taxon>
        <taxon>Lophotrochozoa</taxon>
        <taxon>Platyhelminthes</taxon>
        <taxon>Monogenea</taxon>
        <taxon>Monopisthocotylea</taxon>
        <taxon>Dactylogyridea</taxon>
        <taxon>Ancyrocephalidae</taxon>
        <taxon>Cichlidogyrus</taxon>
    </lineage>
</organism>
<proteinExistence type="predicted"/>
<comment type="caution">
    <text evidence="2">The sequence shown here is derived from an EMBL/GenBank/DDBJ whole genome shotgun (WGS) entry which is preliminary data.</text>
</comment>
<reference evidence="2 3" key="1">
    <citation type="submission" date="2024-11" db="EMBL/GenBank/DDBJ databases">
        <title>Adaptive evolution of stress response genes in parasites aligns with host niche diversity.</title>
        <authorList>
            <person name="Hahn C."/>
            <person name="Resl P."/>
        </authorList>
    </citation>
    <scope>NUCLEOTIDE SEQUENCE [LARGE SCALE GENOMIC DNA]</scope>
    <source>
        <strain evidence="2">EGGRZ-B1_66</strain>
        <tissue evidence="2">Body</tissue>
    </source>
</reference>